<comment type="caution">
    <text evidence="1">The sequence shown here is derived from an EMBL/GenBank/DDBJ whole genome shotgun (WGS) entry which is preliminary data.</text>
</comment>
<accession>A0A8H4VSJ7</accession>
<evidence type="ECO:0000313" key="2">
    <source>
        <dbReference type="Proteomes" id="UP000521872"/>
    </source>
</evidence>
<reference evidence="1 2" key="1">
    <citation type="submission" date="2019-12" db="EMBL/GenBank/DDBJ databases">
        <authorList>
            <person name="Floudas D."/>
            <person name="Bentzer J."/>
            <person name="Ahren D."/>
            <person name="Johansson T."/>
            <person name="Persson P."/>
            <person name="Tunlid A."/>
        </authorList>
    </citation>
    <scope>NUCLEOTIDE SEQUENCE [LARGE SCALE GENOMIC DNA]</scope>
    <source>
        <strain evidence="1 2">CBS 102.39</strain>
    </source>
</reference>
<dbReference type="Proteomes" id="UP000521872">
    <property type="component" value="Unassembled WGS sequence"/>
</dbReference>
<name>A0A8H4VSJ7_9AGAR</name>
<gene>
    <name evidence="1" type="ORF">D9613_001077</name>
</gene>
<dbReference type="EMBL" id="JAACJL010000015">
    <property type="protein sequence ID" value="KAF4620908.1"/>
    <property type="molecule type" value="Genomic_DNA"/>
</dbReference>
<protein>
    <submittedName>
        <fullName evidence="1">Uncharacterized protein</fullName>
    </submittedName>
</protein>
<sequence>MDGYLSDVLGPENANSLHEENSLAFLTVMIVNRNLESIVPKMAHFHKLQLRILASVVSFPVKLGQNFLFMLQFDYPLHTGWERIIFQVQGFSTCTSKSPLVSNLHAHHISSAFIHGSLLRLKHADEAEIEPSVVVDTLVALVPLFTDPLAEYMNDQSTLPIRPDLLFAAGMTFLQYFESETFRSWVARPVDSVLSDLTVALDQYEGYLDIWEEINGQTRMTYVKDESQGHNDRLSSGDGDRA</sequence>
<proteinExistence type="predicted"/>
<keyword evidence="2" id="KW-1185">Reference proteome</keyword>
<organism evidence="1 2">
    <name type="scientific">Agrocybe pediades</name>
    <dbReference type="NCBI Taxonomy" id="84607"/>
    <lineage>
        <taxon>Eukaryota</taxon>
        <taxon>Fungi</taxon>
        <taxon>Dikarya</taxon>
        <taxon>Basidiomycota</taxon>
        <taxon>Agaricomycotina</taxon>
        <taxon>Agaricomycetes</taxon>
        <taxon>Agaricomycetidae</taxon>
        <taxon>Agaricales</taxon>
        <taxon>Agaricineae</taxon>
        <taxon>Strophariaceae</taxon>
        <taxon>Agrocybe</taxon>
    </lineage>
</organism>
<evidence type="ECO:0000313" key="1">
    <source>
        <dbReference type="EMBL" id="KAF4620908.1"/>
    </source>
</evidence>
<dbReference type="AlphaFoldDB" id="A0A8H4VSJ7"/>